<feature type="domain" description="Fe/B12 periplasmic-binding" evidence="2">
    <location>
        <begin position="57"/>
        <end position="357"/>
    </location>
</feature>
<dbReference type="Gene3D" id="3.40.50.1980">
    <property type="entry name" value="Nitrogenase molybdenum iron protein domain"/>
    <property type="match status" value="2"/>
</dbReference>
<dbReference type="InterPro" id="IPR002491">
    <property type="entry name" value="ABC_transptr_periplasmic_BD"/>
</dbReference>
<organism evidence="3 4">
    <name type="scientific">Methanosarcina spelaei</name>
    <dbReference type="NCBI Taxonomy" id="1036679"/>
    <lineage>
        <taxon>Archaea</taxon>
        <taxon>Methanobacteriati</taxon>
        <taxon>Methanobacteriota</taxon>
        <taxon>Stenosarchaea group</taxon>
        <taxon>Methanomicrobia</taxon>
        <taxon>Methanosarcinales</taxon>
        <taxon>Methanosarcinaceae</taxon>
        <taxon>Methanosarcina</taxon>
    </lineage>
</organism>
<evidence type="ECO:0000259" key="2">
    <source>
        <dbReference type="PROSITE" id="PS50983"/>
    </source>
</evidence>
<sequence>MNKNNSIVIVITFIIFVMLVAGLFLLSDSPRAPTENNTIIVTDLAGRTVSLKVPAERVVLGSSRDLHEFAAIEGENFSKKIVGWGTDLRTSDKDTYDKFSEKYLEIKNIPEVGYYGNQDFSIEKIISLNPDLVILPMFDYDLAKDDLNKFEQAGIPVVFTDFYQNTLENSTKSITLLGKLLGKEKRAKEITDFYNDQTNIVYSRLAKINKTKPRVYIESGWKGASEYGRTYSSLGWGPIVSKAGGDNIAKSFTSESATVTPEFLIDANPDIIIITGSNWVTTPDSIKLGYYASKDSSRSLLKVYLKRPGWDSLKAVENQEVYSIFHTYDSRIYSFAGLQALAKWFYPEEFSDVDPEAGIKEFHKRFMPIDYSGNWMLELKE</sequence>
<keyword evidence="1" id="KW-1133">Transmembrane helix</keyword>
<dbReference type="AlphaFoldDB" id="A0A2A2HYL3"/>
<evidence type="ECO:0000313" key="3">
    <source>
        <dbReference type="EMBL" id="PAV14350.1"/>
    </source>
</evidence>
<dbReference type="Proteomes" id="UP000218164">
    <property type="component" value="Unassembled WGS sequence"/>
</dbReference>
<evidence type="ECO:0000256" key="1">
    <source>
        <dbReference type="SAM" id="Phobius"/>
    </source>
</evidence>
<dbReference type="InterPro" id="IPR050902">
    <property type="entry name" value="ABC_Transporter_SBP"/>
</dbReference>
<keyword evidence="4" id="KW-1185">Reference proteome</keyword>
<proteinExistence type="predicted"/>
<accession>A0A2A2HYL3</accession>
<keyword evidence="1" id="KW-0812">Transmembrane</keyword>
<reference evidence="3 4" key="1">
    <citation type="journal article" date="2017" name="BMC Genomics">
        <title>Genomic analysis of methanogenic archaea reveals a shift towards energy conservation.</title>
        <authorList>
            <person name="Gilmore S.P."/>
            <person name="Henske J.K."/>
            <person name="Sexton J.A."/>
            <person name="Solomon K.V."/>
            <person name="Seppala S."/>
            <person name="Yoo J.I."/>
            <person name="Huyett L.M."/>
            <person name="Pressman A."/>
            <person name="Cogan J.Z."/>
            <person name="Kivenson V."/>
            <person name="Peng X."/>
            <person name="Tan Y."/>
            <person name="Valentine D.L."/>
            <person name="O'Malley M.A."/>
        </authorList>
    </citation>
    <scope>NUCLEOTIDE SEQUENCE [LARGE SCALE GENOMIC DNA]</scope>
    <source>
        <strain evidence="3 4">MC-15</strain>
    </source>
</reference>
<dbReference type="EMBL" id="LMVP01000013">
    <property type="protein sequence ID" value="PAV14350.1"/>
    <property type="molecule type" value="Genomic_DNA"/>
</dbReference>
<gene>
    <name evidence="3" type="ORF">ASJ81_02445</name>
</gene>
<dbReference type="CDD" id="cd01139">
    <property type="entry name" value="TroA_f"/>
    <property type="match status" value="1"/>
</dbReference>
<keyword evidence="1" id="KW-0472">Membrane</keyword>
<dbReference type="Pfam" id="PF01497">
    <property type="entry name" value="Peripla_BP_2"/>
    <property type="match status" value="1"/>
</dbReference>
<feature type="transmembrane region" description="Helical" evidence="1">
    <location>
        <begin position="7"/>
        <end position="26"/>
    </location>
</feature>
<comment type="caution">
    <text evidence="3">The sequence shown here is derived from an EMBL/GenBank/DDBJ whole genome shotgun (WGS) entry which is preliminary data.</text>
</comment>
<name>A0A2A2HYL3_9EURY</name>
<dbReference type="PANTHER" id="PTHR30535:SF34">
    <property type="entry name" value="MOLYBDATE-BINDING PROTEIN MOLA"/>
    <property type="match status" value="1"/>
</dbReference>
<dbReference type="SUPFAM" id="SSF53807">
    <property type="entry name" value="Helical backbone' metal receptor"/>
    <property type="match status" value="1"/>
</dbReference>
<dbReference type="RefSeq" id="WP_095642910.1">
    <property type="nucleotide sequence ID" value="NZ_LMVP01000013.1"/>
</dbReference>
<dbReference type="PROSITE" id="PS50983">
    <property type="entry name" value="FE_B12_PBP"/>
    <property type="match status" value="1"/>
</dbReference>
<evidence type="ECO:0000313" key="4">
    <source>
        <dbReference type="Proteomes" id="UP000218164"/>
    </source>
</evidence>
<dbReference type="OrthoDB" id="24039at2157"/>
<protein>
    <submittedName>
        <fullName evidence="3">ABC transporter substrate-binding protein</fullName>
    </submittedName>
</protein>
<dbReference type="PANTHER" id="PTHR30535">
    <property type="entry name" value="VITAMIN B12-BINDING PROTEIN"/>
    <property type="match status" value="1"/>
</dbReference>